<gene>
    <name evidence="1" type="ORF">DW252_16245</name>
</gene>
<reference evidence="1 2" key="1">
    <citation type="submission" date="2018-08" db="EMBL/GenBank/DDBJ databases">
        <title>A genome reference for cultivated species of the human gut microbiota.</title>
        <authorList>
            <person name="Zou Y."/>
            <person name="Xue W."/>
            <person name="Luo G."/>
        </authorList>
    </citation>
    <scope>NUCLEOTIDE SEQUENCE [LARGE SCALE GENOMIC DNA]</scope>
    <source>
        <strain evidence="1 2">AM22-12LB</strain>
    </source>
</reference>
<sequence>MHTDQIYIARDGKSGMHVLVRILAVDDIGVDYPPIDPDNFNKLMMARDVKSLVLAARDLGPMYISADILSRRTFIPSHLQQDIECGFNLIPPNLESLLSECYFDPYAIPDEIAGMGYRAIGRTGKKATRELINELDFTKAGDLSYLDSQFRAIVEPLHDWVFARNLLSILMRIGGLYRSGADPDTILEAARFRQVNPMVLKKRFDIDTDTCYAIPIAFNPIYRMENLADKDISFDALQFCPLYDSLNCSDTCRFSLI</sequence>
<accession>A0A414U7M2</accession>
<dbReference type="Proteomes" id="UP000286595">
    <property type="component" value="Unassembled WGS sequence"/>
</dbReference>
<comment type="caution">
    <text evidence="1">The sequence shown here is derived from an EMBL/GenBank/DDBJ whole genome shotgun (WGS) entry which is preliminary data.</text>
</comment>
<evidence type="ECO:0000313" key="2">
    <source>
        <dbReference type="Proteomes" id="UP000286595"/>
    </source>
</evidence>
<protein>
    <submittedName>
        <fullName evidence="1">Uncharacterized protein</fullName>
    </submittedName>
</protein>
<dbReference type="EMBL" id="QRIM01000028">
    <property type="protein sequence ID" value="RHG56084.1"/>
    <property type="molecule type" value="Genomic_DNA"/>
</dbReference>
<organism evidence="1 2">
    <name type="scientific">Coprococcus comes</name>
    <dbReference type="NCBI Taxonomy" id="410072"/>
    <lineage>
        <taxon>Bacteria</taxon>
        <taxon>Bacillati</taxon>
        <taxon>Bacillota</taxon>
        <taxon>Clostridia</taxon>
        <taxon>Lachnospirales</taxon>
        <taxon>Lachnospiraceae</taxon>
        <taxon>Coprococcus</taxon>
    </lineage>
</organism>
<dbReference type="AlphaFoldDB" id="A0A414U7M2"/>
<evidence type="ECO:0000313" key="1">
    <source>
        <dbReference type="EMBL" id="RHG56084.1"/>
    </source>
</evidence>
<proteinExistence type="predicted"/>
<dbReference type="RefSeq" id="WP_118219629.1">
    <property type="nucleotide sequence ID" value="NZ_QRIM01000028.1"/>
</dbReference>
<name>A0A414U7M2_9FIRM</name>